<dbReference type="GO" id="GO:0006002">
    <property type="term" value="P:fructose 6-phosphate metabolic process"/>
    <property type="evidence" value="ECO:0007669"/>
    <property type="project" value="TreeGrafter"/>
</dbReference>
<proteinExistence type="predicted"/>
<accession>A0A1E5KSZ6</accession>
<gene>
    <name evidence="3" type="ORF">BCR26_05690</name>
</gene>
<dbReference type="SUPFAM" id="SSF53697">
    <property type="entry name" value="SIS domain"/>
    <property type="match status" value="1"/>
</dbReference>
<dbReference type="RefSeq" id="WP_069699993.1">
    <property type="nucleotide sequence ID" value="NZ_JAGGMA010000005.1"/>
</dbReference>
<dbReference type="CDD" id="cd05008">
    <property type="entry name" value="SIS_GlmS_GlmD_1"/>
    <property type="match status" value="1"/>
</dbReference>
<dbReference type="Proteomes" id="UP000095256">
    <property type="component" value="Unassembled WGS sequence"/>
</dbReference>
<protein>
    <submittedName>
        <fullName evidence="3">Glucosamine-fructose-6-phosphate aminotransferase</fullName>
    </submittedName>
</protein>
<dbReference type="InterPro" id="IPR001347">
    <property type="entry name" value="SIS_dom"/>
</dbReference>
<organism evidence="3 4">
    <name type="scientific">Enterococcus rivorum</name>
    <dbReference type="NCBI Taxonomy" id="762845"/>
    <lineage>
        <taxon>Bacteria</taxon>
        <taxon>Bacillati</taxon>
        <taxon>Bacillota</taxon>
        <taxon>Bacilli</taxon>
        <taxon>Lactobacillales</taxon>
        <taxon>Enterococcaceae</taxon>
        <taxon>Enterococcus</taxon>
    </lineage>
</organism>
<comment type="caution">
    <text evidence="3">The sequence shown here is derived from an EMBL/GenBank/DDBJ whole genome shotgun (WGS) entry which is preliminary data.</text>
</comment>
<dbReference type="PROSITE" id="PS51464">
    <property type="entry name" value="SIS"/>
    <property type="match status" value="1"/>
</dbReference>
<evidence type="ECO:0000313" key="3">
    <source>
        <dbReference type="EMBL" id="OEH81005.1"/>
    </source>
</evidence>
<dbReference type="Pfam" id="PF01380">
    <property type="entry name" value="SIS"/>
    <property type="match status" value="1"/>
</dbReference>
<keyword evidence="1" id="KW-0677">Repeat</keyword>
<dbReference type="InterPro" id="IPR035466">
    <property type="entry name" value="GlmS/AgaS_SIS"/>
</dbReference>
<keyword evidence="3" id="KW-0032">Aminotransferase</keyword>
<dbReference type="GO" id="GO:0097367">
    <property type="term" value="F:carbohydrate derivative binding"/>
    <property type="evidence" value="ECO:0007669"/>
    <property type="project" value="InterPro"/>
</dbReference>
<dbReference type="Gene3D" id="3.40.50.10490">
    <property type="entry name" value="Glucose-6-phosphate isomerase like protein, domain 1"/>
    <property type="match status" value="2"/>
</dbReference>
<dbReference type="InterPro" id="IPR035490">
    <property type="entry name" value="GlmS/FrlB_SIS"/>
</dbReference>
<dbReference type="InterPro" id="IPR046348">
    <property type="entry name" value="SIS_dom_sf"/>
</dbReference>
<reference evidence="3 4" key="1">
    <citation type="submission" date="2016-09" db="EMBL/GenBank/DDBJ databases">
        <authorList>
            <person name="Capua I."/>
            <person name="De Benedictis P."/>
            <person name="Joannis T."/>
            <person name="Lombin L.H."/>
            <person name="Cattoli G."/>
        </authorList>
    </citation>
    <scope>NUCLEOTIDE SEQUENCE [LARGE SCALE GENOMIC DNA]</scope>
    <source>
        <strain evidence="3 4">LMG 25899</strain>
    </source>
</reference>
<name>A0A1E5KSZ6_9ENTE</name>
<sequence>MVTMLDYINEEEAILSNILATYELRENDELKPIRNLLILATGSSYNACLAAKTIMEKIANLSITIEEPYYFNHYGKLSDSIDAVLAVSQSGKSSSTIDAMKQIKEKNIFTLALTSDSKSPISQAVEYVIAIDIGIEKVGFVTKGYVATILQLILFSMSLGKSNGEATIEMTNYYKDELNKVIKKIPEIIKKTLLFFEQHESVLKIANRYIAIGYGPNWGTAKEFETKFTETVRKPSQGFELESYMHGPYLEANYEHILFFIETPSHNLERSTKLRDYMKPYVGETLIITTENKEAENSLSLAFECDEFISPLALVIPFQILAYKIATSKGIDLNQKIFDDFDQVLKSKRYTEEEIVGC</sequence>
<dbReference type="GO" id="GO:0006487">
    <property type="term" value="P:protein N-linked glycosylation"/>
    <property type="evidence" value="ECO:0007669"/>
    <property type="project" value="TreeGrafter"/>
</dbReference>
<dbReference type="OrthoDB" id="5150296at2"/>
<evidence type="ECO:0000313" key="4">
    <source>
        <dbReference type="Proteomes" id="UP000095256"/>
    </source>
</evidence>
<dbReference type="GO" id="GO:0004360">
    <property type="term" value="F:glutamine-fructose-6-phosphate transaminase (isomerizing) activity"/>
    <property type="evidence" value="ECO:0007669"/>
    <property type="project" value="TreeGrafter"/>
</dbReference>
<dbReference type="STRING" id="762845.BCR26_05690"/>
<dbReference type="GO" id="GO:0006047">
    <property type="term" value="P:UDP-N-acetylglucosamine metabolic process"/>
    <property type="evidence" value="ECO:0007669"/>
    <property type="project" value="TreeGrafter"/>
</dbReference>
<dbReference type="EMBL" id="MIEK01000067">
    <property type="protein sequence ID" value="OEH81005.1"/>
    <property type="molecule type" value="Genomic_DNA"/>
</dbReference>
<evidence type="ECO:0000259" key="2">
    <source>
        <dbReference type="PROSITE" id="PS51464"/>
    </source>
</evidence>
<evidence type="ECO:0000256" key="1">
    <source>
        <dbReference type="ARBA" id="ARBA00022737"/>
    </source>
</evidence>
<dbReference type="PANTHER" id="PTHR10937:SF17">
    <property type="entry name" value="GLUCOSAMINE-FRUCTOSE-6-PHOSPHATE AMINOTRANSFERASE"/>
    <property type="match status" value="1"/>
</dbReference>
<dbReference type="AlphaFoldDB" id="A0A1E5KSZ6"/>
<keyword evidence="4" id="KW-1185">Reference proteome</keyword>
<feature type="domain" description="SIS" evidence="2">
    <location>
        <begin position="26"/>
        <end position="165"/>
    </location>
</feature>
<keyword evidence="3" id="KW-0808">Transferase</keyword>
<dbReference type="PANTHER" id="PTHR10937">
    <property type="entry name" value="GLUCOSAMINE--FRUCTOSE-6-PHOSPHATE AMINOTRANSFERASE, ISOMERIZING"/>
    <property type="match status" value="1"/>
</dbReference>
<dbReference type="CDD" id="cd05009">
    <property type="entry name" value="SIS_GlmS_GlmD_2"/>
    <property type="match status" value="1"/>
</dbReference>